<dbReference type="Proteomes" id="UP001208567">
    <property type="component" value="Unassembled WGS sequence"/>
</dbReference>
<dbReference type="Gene3D" id="3.10.620.30">
    <property type="match status" value="1"/>
</dbReference>
<sequence>MRINPITLILLLLLILPVLKGFIVKFSSNNLKQGIQELSSNVSFIAAIFIGIYFYRRVFVQHDSFLYKYIVNISPKNLMDYFDSNPIMTYAIIIPLIILLFYKLLSLALDFVNRFTFYPLADNIENVLEHRSDFSKRLIGAIFRVPKSICYILFATFLLNAISILNINIGISQYLETSTLYNYLCKEVVIPVSNSKIAKQLPNIINNSFKVVVKEVDVSDPKNESNGKRVIVYYNGITLDEGVKSNSKIDNLARELTAGETSGKGKAKIIYNWVGSNVDYDHDKAEQVLNNDFNIKSGAIPTFNTRKGICFDYSCLYVAMCRANGLKVRIITGEGFNGVSWVSHAWNQVYIQEESRWINVDTTFYKGGNYFNSRRFDMDHRNAKIAGEW</sequence>
<keyword evidence="1" id="KW-1133">Transmembrane helix</keyword>
<proteinExistence type="predicted"/>
<keyword evidence="4" id="KW-1185">Reference proteome</keyword>
<dbReference type="SMART" id="SM00460">
    <property type="entry name" value="TGc"/>
    <property type="match status" value="1"/>
</dbReference>
<dbReference type="InterPro" id="IPR038765">
    <property type="entry name" value="Papain-like_cys_pep_sf"/>
</dbReference>
<feature type="transmembrane region" description="Helical" evidence="1">
    <location>
        <begin position="87"/>
        <end position="105"/>
    </location>
</feature>
<keyword evidence="1" id="KW-0472">Membrane</keyword>
<dbReference type="PANTHER" id="PTHR33490:SF3">
    <property type="entry name" value="CONSERVED INTEGRAL MEMBRANE PROTEIN"/>
    <property type="match status" value="1"/>
</dbReference>
<name>A0ABQ5N0M6_9CLOT</name>
<evidence type="ECO:0000256" key="1">
    <source>
        <dbReference type="SAM" id="Phobius"/>
    </source>
</evidence>
<dbReference type="Pfam" id="PF01841">
    <property type="entry name" value="Transglut_core"/>
    <property type="match status" value="1"/>
</dbReference>
<dbReference type="RefSeq" id="WP_264848026.1">
    <property type="nucleotide sequence ID" value="NZ_BRXR01000001.1"/>
</dbReference>
<evidence type="ECO:0000313" key="3">
    <source>
        <dbReference type="EMBL" id="GLC28759.1"/>
    </source>
</evidence>
<keyword evidence="1" id="KW-0812">Transmembrane</keyword>
<feature type="transmembrane region" description="Helical" evidence="1">
    <location>
        <begin position="6"/>
        <end position="26"/>
    </location>
</feature>
<evidence type="ECO:0000313" key="4">
    <source>
        <dbReference type="Proteomes" id="UP001208567"/>
    </source>
</evidence>
<dbReference type="SUPFAM" id="SSF54001">
    <property type="entry name" value="Cysteine proteinases"/>
    <property type="match status" value="1"/>
</dbReference>
<accession>A0ABQ5N0M6</accession>
<evidence type="ECO:0000259" key="2">
    <source>
        <dbReference type="SMART" id="SM00460"/>
    </source>
</evidence>
<feature type="domain" description="Transglutaminase-like" evidence="2">
    <location>
        <begin position="302"/>
        <end position="364"/>
    </location>
</feature>
<feature type="transmembrane region" description="Helical" evidence="1">
    <location>
        <begin position="149"/>
        <end position="171"/>
    </location>
</feature>
<feature type="transmembrane region" description="Helical" evidence="1">
    <location>
        <begin position="38"/>
        <end position="55"/>
    </location>
</feature>
<organism evidence="3 4">
    <name type="scientific">Clostridium omnivorum</name>
    <dbReference type="NCBI Taxonomy" id="1604902"/>
    <lineage>
        <taxon>Bacteria</taxon>
        <taxon>Bacillati</taxon>
        <taxon>Bacillota</taxon>
        <taxon>Clostridia</taxon>
        <taxon>Eubacteriales</taxon>
        <taxon>Clostridiaceae</taxon>
        <taxon>Clostridium</taxon>
    </lineage>
</organism>
<reference evidence="3 4" key="1">
    <citation type="journal article" date="2024" name="Int. J. Syst. Evol. Microbiol.">
        <title>Clostridium omnivorum sp. nov., isolated from anoxic soil under the treatment of reductive soil disinfestation.</title>
        <authorList>
            <person name="Ueki A."/>
            <person name="Tonouchi A."/>
            <person name="Kaku N."/>
            <person name="Honma S."/>
            <person name="Ueki K."/>
        </authorList>
    </citation>
    <scope>NUCLEOTIDE SEQUENCE [LARGE SCALE GENOMIC DNA]</scope>
    <source>
        <strain evidence="3 4">E14</strain>
    </source>
</reference>
<comment type="caution">
    <text evidence="3">The sequence shown here is derived from an EMBL/GenBank/DDBJ whole genome shotgun (WGS) entry which is preliminary data.</text>
</comment>
<protein>
    <submittedName>
        <fullName evidence="3">Transglutaminase domain protein</fullName>
    </submittedName>
</protein>
<dbReference type="PANTHER" id="PTHR33490">
    <property type="entry name" value="BLR5614 PROTEIN-RELATED"/>
    <property type="match status" value="1"/>
</dbReference>
<dbReference type="InterPro" id="IPR002931">
    <property type="entry name" value="Transglutaminase-like"/>
</dbReference>
<dbReference type="EMBL" id="BRXR01000001">
    <property type="protein sequence ID" value="GLC28759.1"/>
    <property type="molecule type" value="Genomic_DNA"/>
</dbReference>
<gene>
    <name evidence="3" type="ORF">bsdE14_01690</name>
</gene>